<name>A0A1H2RFB1_9FLAO</name>
<comment type="caution">
    <text evidence="1">The sequence shown here is derived from an EMBL/GenBank/DDBJ whole genome shotgun (WGS) entry which is preliminary data.</text>
</comment>
<accession>A0A1H2RFB1</accession>
<dbReference type="EMBL" id="FNND01000001">
    <property type="protein sequence ID" value="SDW17504.1"/>
    <property type="molecule type" value="Genomic_DNA"/>
</dbReference>
<dbReference type="Proteomes" id="UP000182771">
    <property type="component" value="Unassembled WGS sequence"/>
</dbReference>
<reference evidence="1 2" key="1">
    <citation type="submission" date="2016-10" db="EMBL/GenBank/DDBJ databases">
        <authorList>
            <person name="Varghese N."/>
            <person name="Submissions S."/>
        </authorList>
    </citation>
    <scope>NUCLEOTIDE SEQUENCE [LARGE SCALE GENOMIC DNA]</scope>
    <source>
        <strain evidence="1 2">DSM 11449</strain>
    </source>
</reference>
<gene>
    <name evidence="1" type="ORF">SAMN05444420_101431</name>
</gene>
<dbReference type="OrthoDB" id="882910at2"/>
<sequence length="141" mass="16874">MEQEHAFLDTTNGDFLLIKEGVITRETTYSSLRVQFPTHKIWEVGTGYYWIYFDKCPFEGKLFHVAVCFEGERLFSIEFSMNERQTSWEDWSEAYELQTEKYYKQWLTSQIGKIHSFDWGSVGAYYDRKGGSTFMWITYKK</sequence>
<evidence type="ECO:0000313" key="2">
    <source>
        <dbReference type="Proteomes" id="UP000182771"/>
    </source>
</evidence>
<dbReference type="AlphaFoldDB" id="A0A1H2RFB1"/>
<organism evidence="1 2">
    <name type="scientific">Capnocytophaga granulosa</name>
    <dbReference type="NCBI Taxonomy" id="45242"/>
    <lineage>
        <taxon>Bacteria</taxon>
        <taxon>Pseudomonadati</taxon>
        <taxon>Bacteroidota</taxon>
        <taxon>Flavobacteriia</taxon>
        <taxon>Flavobacteriales</taxon>
        <taxon>Flavobacteriaceae</taxon>
        <taxon>Capnocytophaga</taxon>
    </lineage>
</organism>
<dbReference type="RefSeq" id="WP_016419706.1">
    <property type="nucleotide sequence ID" value="NZ_FNND01000001.1"/>
</dbReference>
<evidence type="ECO:0000313" key="1">
    <source>
        <dbReference type="EMBL" id="SDW17504.1"/>
    </source>
</evidence>
<proteinExistence type="predicted"/>
<dbReference type="GeneID" id="85017705"/>
<protein>
    <submittedName>
        <fullName evidence="1">Uncharacterized protein</fullName>
    </submittedName>
</protein>
<keyword evidence="2" id="KW-1185">Reference proteome</keyword>